<dbReference type="Proteomes" id="UP000625711">
    <property type="component" value="Unassembled WGS sequence"/>
</dbReference>
<reference evidence="2" key="1">
    <citation type="submission" date="2020-08" db="EMBL/GenBank/DDBJ databases">
        <title>Genome sequencing and assembly of the red palm weevil Rhynchophorus ferrugineus.</title>
        <authorList>
            <person name="Dias G.B."/>
            <person name="Bergman C.M."/>
            <person name="Manee M."/>
        </authorList>
    </citation>
    <scope>NUCLEOTIDE SEQUENCE</scope>
    <source>
        <strain evidence="2">AA-2017</strain>
        <tissue evidence="2">Whole larva</tissue>
    </source>
</reference>
<dbReference type="EMBL" id="JAACXV010014548">
    <property type="protein sequence ID" value="KAF7266388.1"/>
    <property type="molecule type" value="Genomic_DNA"/>
</dbReference>
<evidence type="ECO:0000313" key="2">
    <source>
        <dbReference type="EMBL" id="KAF7266388.1"/>
    </source>
</evidence>
<dbReference type="AlphaFoldDB" id="A0A834HRV1"/>
<feature type="signal peptide" evidence="1">
    <location>
        <begin position="1"/>
        <end position="23"/>
    </location>
</feature>
<gene>
    <name evidence="2" type="ORF">GWI33_020287</name>
</gene>
<evidence type="ECO:0008006" key="4">
    <source>
        <dbReference type="Google" id="ProtNLM"/>
    </source>
</evidence>
<feature type="chain" id="PRO_5032596200" description="Secreted protein" evidence="1">
    <location>
        <begin position="24"/>
        <end position="112"/>
    </location>
</feature>
<sequence length="112" mass="12455">MSLAKPLIVSLLFNLLYIIKSNSTVEKQLHLTASGNEKQANNIENVAGWFNDKWLAERTGEQRGSPSRNKIPSARTSSCVISGMENEVRKVRHLDRCSLPFCHQKSGDKSAA</sequence>
<evidence type="ECO:0000256" key="1">
    <source>
        <dbReference type="SAM" id="SignalP"/>
    </source>
</evidence>
<name>A0A834HRV1_RHYFE</name>
<accession>A0A834HRV1</accession>
<protein>
    <recommendedName>
        <fullName evidence="4">Secreted protein</fullName>
    </recommendedName>
</protein>
<organism evidence="2 3">
    <name type="scientific">Rhynchophorus ferrugineus</name>
    <name type="common">Red palm weevil</name>
    <name type="synonym">Curculio ferrugineus</name>
    <dbReference type="NCBI Taxonomy" id="354439"/>
    <lineage>
        <taxon>Eukaryota</taxon>
        <taxon>Metazoa</taxon>
        <taxon>Ecdysozoa</taxon>
        <taxon>Arthropoda</taxon>
        <taxon>Hexapoda</taxon>
        <taxon>Insecta</taxon>
        <taxon>Pterygota</taxon>
        <taxon>Neoptera</taxon>
        <taxon>Endopterygota</taxon>
        <taxon>Coleoptera</taxon>
        <taxon>Polyphaga</taxon>
        <taxon>Cucujiformia</taxon>
        <taxon>Curculionidae</taxon>
        <taxon>Dryophthorinae</taxon>
        <taxon>Rhynchophorus</taxon>
    </lineage>
</organism>
<proteinExistence type="predicted"/>
<keyword evidence="3" id="KW-1185">Reference proteome</keyword>
<comment type="caution">
    <text evidence="2">The sequence shown here is derived from an EMBL/GenBank/DDBJ whole genome shotgun (WGS) entry which is preliminary data.</text>
</comment>
<evidence type="ECO:0000313" key="3">
    <source>
        <dbReference type="Proteomes" id="UP000625711"/>
    </source>
</evidence>
<keyword evidence="1" id="KW-0732">Signal</keyword>